<dbReference type="Gene3D" id="3.90.850.10">
    <property type="entry name" value="Fumarylacetoacetase-like, C-terminal domain"/>
    <property type="match status" value="1"/>
</dbReference>
<evidence type="ECO:0000256" key="1">
    <source>
        <dbReference type="ARBA" id="ARBA00022723"/>
    </source>
</evidence>
<dbReference type="GO" id="GO:0016787">
    <property type="term" value="F:hydrolase activity"/>
    <property type="evidence" value="ECO:0007669"/>
    <property type="project" value="UniProtKB-KW"/>
</dbReference>
<dbReference type="EMBL" id="CP097463">
    <property type="protein sequence ID" value="WAX59089.1"/>
    <property type="molecule type" value="Genomic_DNA"/>
</dbReference>
<dbReference type="SUPFAM" id="SSF56529">
    <property type="entry name" value="FAH"/>
    <property type="match status" value="1"/>
</dbReference>
<reference evidence="3" key="1">
    <citation type="submission" date="2022-05" db="EMBL/GenBank/DDBJ databases">
        <title>Jatrophihabitans sp. SB3-54 whole genome sequence.</title>
        <authorList>
            <person name="Suh M.K."/>
            <person name="Eom M.K."/>
            <person name="Kim J.S."/>
            <person name="Kim H.S."/>
            <person name="Do H.E."/>
            <person name="Shin Y.K."/>
            <person name="Lee J.-S."/>
        </authorList>
    </citation>
    <scope>NUCLEOTIDE SEQUENCE</scope>
    <source>
        <strain evidence="3">SB3-54</strain>
    </source>
</reference>
<keyword evidence="1" id="KW-0479">Metal-binding</keyword>
<feature type="domain" description="Fumarylacetoacetase-like C-terminal" evidence="2">
    <location>
        <begin position="70"/>
        <end position="272"/>
    </location>
</feature>
<keyword evidence="4" id="KW-1185">Reference proteome</keyword>
<dbReference type="Proteomes" id="UP001164693">
    <property type="component" value="Chromosome"/>
</dbReference>
<proteinExistence type="predicted"/>
<dbReference type="RefSeq" id="WP_269445630.1">
    <property type="nucleotide sequence ID" value="NZ_CP097463.1"/>
</dbReference>
<sequence length="290" mass="30534">MPLVHLVTTASGLGRVESGEIALLDTPFPHLGAALEQLGTLAGLDVYPVRGRVPLGEVDLLAPLGTPRAVWGVGLNYRSKAEHTGRALPSEPILYLGAPSAVLAPGSPVVIPAGQTLEMDYEGEIAVLVGRRLYQAAPEDVWPSVAGITAANDMTARDVMRTTSAPTLAKSFPGFNPLGASVCTPDEFADPDCIRVRTWVNDELRQDDTSAGMIFPVADLLSRISWFAALEPGDVVLTGTPAGTGQDRQCFLAVGDTIRIEVGPVLPLVTTVQAPPGDGHERPVLAEHAR</sequence>
<dbReference type="PANTHER" id="PTHR11820">
    <property type="entry name" value="ACYLPYRUVASE"/>
    <property type="match status" value="1"/>
</dbReference>
<evidence type="ECO:0000313" key="4">
    <source>
        <dbReference type="Proteomes" id="UP001164693"/>
    </source>
</evidence>
<evidence type="ECO:0000259" key="2">
    <source>
        <dbReference type="Pfam" id="PF01557"/>
    </source>
</evidence>
<evidence type="ECO:0000313" key="3">
    <source>
        <dbReference type="EMBL" id="WAX59089.1"/>
    </source>
</evidence>
<organism evidence="3 4">
    <name type="scientific">Jatrophihabitans cynanchi</name>
    <dbReference type="NCBI Taxonomy" id="2944128"/>
    <lineage>
        <taxon>Bacteria</taxon>
        <taxon>Bacillati</taxon>
        <taxon>Actinomycetota</taxon>
        <taxon>Actinomycetes</taxon>
        <taxon>Jatrophihabitantales</taxon>
        <taxon>Jatrophihabitantaceae</taxon>
        <taxon>Jatrophihabitans</taxon>
    </lineage>
</organism>
<dbReference type="InterPro" id="IPR036663">
    <property type="entry name" value="Fumarylacetoacetase_C_sf"/>
</dbReference>
<dbReference type="InterPro" id="IPR011234">
    <property type="entry name" value="Fumarylacetoacetase-like_C"/>
</dbReference>
<keyword evidence="3" id="KW-0378">Hydrolase</keyword>
<dbReference type="Pfam" id="PF01557">
    <property type="entry name" value="FAA_hydrolase"/>
    <property type="match status" value="1"/>
</dbReference>
<gene>
    <name evidence="3" type="ORF">M6B22_10095</name>
</gene>
<protein>
    <submittedName>
        <fullName evidence="3">Fumarylacetoacetate hydrolase family protein</fullName>
    </submittedName>
</protein>
<name>A0ABY7K307_9ACTN</name>
<accession>A0ABY7K307</accession>